<sequence>GEEAILSQPGDIVGSPQYGLLDDTTEFRDTGKHIPRSTIGSNASVSTSPSAVHPSSVQVSTSVHRPMPVQEISTVPDEKVGVNLGATISTTSSGRSTPDSRKERRGTQQKATKTQRTPIMYSVTTSDKSDHFEEREEEEEKKKKKKKKEVDI</sequence>
<proteinExistence type="predicted"/>
<accession>A0ABQ5KKX0</accession>
<feature type="compositionally biased region" description="Polar residues" evidence="1">
    <location>
        <begin position="108"/>
        <end position="126"/>
    </location>
</feature>
<keyword evidence="3" id="KW-1185">Reference proteome</keyword>
<dbReference type="Proteomes" id="UP001057375">
    <property type="component" value="Unassembled WGS sequence"/>
</dbReference>
<organism evidence="2 3">
    <name type="scientific">Aduncisulcus paluster</name>
    <dbReference type="NCBI Taxonomy" id="2918883"/>
    <lineage>
        <taxon>Eukaryota</taxon>
        <taxon>Metamonada</taxon>
        <taxon>Carpediemonas-like organisms</taxon>
        <taxon>Aduncisulcus</taxon>
    </lineage>
</organism>
<comment type="caution">
    <text evidence="2">The sequence shown here is derived from an EMBL/GenBank/DDBJ whole genome shotgun (WGS) entry which is preliminary data.</text>
</comment>
<evidence type="ECO:0000256" key="1">
    <source>
        <dbReference type="SAM" id="MobiDB-lite"/>
    </source>
</evidence>
<evidence type="ECO:0000313" key="2">
    <source>
        <dbReference type="EMBL" id="GKT33157.1"/>
    </source>
</evidence>
<feature type="non-terminal residue" evidence="2">
    <location>
        <position position="1"/>
    </location>
</feature>
<feature type="compositionally biased region" description="Polar residues" evidence="1">
    <location>
        <begin position="38"/>
        <end position="63"/>
    </location>
</feature>
<gene>
    <name evidence="2" type="ORF">ADUPG1_007156</name>
</gene>
<feature type="region of interest" description="Disordered" evidence="1">
    <location>
        <begin position="1"/>
        <end position="152"/>
    </location>
</feature>
<dbReference type="EMBL" id="BQXS01010152">
    <property type="protein sequence ID" value="GKT33157.1"/>
    <property type="molecule type" value="Genomic_DNA"/>
</dbReference>
<feature type="compositionally biased region" description="Basic residues" evidence="1">
    <location>
        <begin position="142"/>
        <end position="152"/>
    </location>
</feature>
<protein>
    <submittedName>
        <fullName evidence="2">Uncharacterized protein</fullName>
    </submittedName>
</protein>
<name>A0ABQ5KKX0_9EUKA</name>
<evidence type="ECO:0000313" key="3">
    <source>
        <dbReference type="Proteomes" id="UP001057375"/>
    </source>
</evidence>
<reference evidence="2" key="1">
    <citation type="submission" date="2022-03" db="EMBL/GenBank/DDBJ databases">
        <title>Draft genome sequence of Aduncisulcus paluster, a free-living microaerophilic Fornicata.</title>
        <authorList>
            <person name="Yuyama I."/>
            <person name="Kume K."/>
            <person name="Tamura T."/>
            <person name="Inagaki Y."/>
            <person name="Hashimoto T."/>
        </authorList>
    </citation>
    <scope>NUCLEOTIDE SEQUENCE</scope>
    <source>
        <strain evidence="2">NY0171</strain>
    </source>
</reference>
<feature type="compositionally biased region" description="Polar residues" evidence="1">
    <location>
        <begin position="86"/>
        <end position="97"/>
    </location>
</feature>